<sequence>MNAQLFNTLTFSSRPSPVLSTYLQIQLVSRLKIATQVFQASTLLSPSDLTTQPRIVPNAVMNLFAHDQVHSPLRILPSPPRGRLPTEVLLHIINFADITRQDLRNLALTSHVFRSIAQRYLFTTFYVHKKMYGLEWQSEQYALLLEQRITFIISDHIVSSVRKVVLRQNLVGDRPESQMRTVDGTKISSLIFGAFSSLRNIRVLDLEWLIFTPQHLAQLSYLSRLTELHLRHCRFNGTVSNPPRFVLEKLSVGRCGSTPWWAALVRLDKCQELRLSTQDDCKAGFSALEAEKKAFALHTLHLHCSAAFAIKRETFFNVLAKTALVTSLILSYDAPGEYLLGGGPLHILPAHILPHLTSISAPFDFTRILSGPYNRSLQHFTTYWRFNDLHSPRTLSVIHEKFPHLHSIIFHGPEGMFYTPQAFNHNFSLFGYLKVLYLLPRLVSKDDVLWICERIRYLPLPLTLVDLHIGCETISADVLILSKNLTSHVLPCIDQLRNRLPFLKHLLVLAPSEFVEWQNEQCCMPCYVRPSPEWFEVVNLE</sequence>
<dbReference type="InterPro" id="IPR001810">
    <property type="entry name" value="F-box_dom"/>
</dbReference>
<dbReference type="InterPro" id="IPR036047">
    <property type="entry name" value="F-box-like_dom_sf"/>
</dbReference>
<accession>A0ABP1E5I7</accession>
<dbReference type="CDD" id="cd09917">
    <property type="entry name" value="F-box_SF"/>
    <property type="match status" value="1"/>
</dbReference>
<keyword evidence="3" id="KW-1185">Reference proteome</keyword>
<dbReference type="EMBL" id="OZ037951">
    <property type="protein sequence ID" value="CAL1715278.1"/>
    <property type="molecule type" value="Genomic_DNA"/>
</dbReference>
<organism evidence="2 3">
    <name type="scientific">Somion occarium</name>
    <dbReference type="NCBI Taxonomy" id="3059160"/>
    <lineage>
        <taxon>Eukaryota</taxon>
        <taxon>Fungi</taxon>
        <taxon>Dikarya</taxon>
        <taxon>Basidiomycota</taxon>
        <taxon>Agaricomycotina</taxon>
        <taxon>Agaricomycetes</taxon>
        <taxon>Polyporales</taxon>
        <taxon>Cerrenaceae</taxon>
        <taxon>Somion</taxon>
    </lineage>
</organism>
<name>A0ABP1E5I7_9APHY</name>
<proteinExistence type="predicted"/>
<evidence type="ECO:0000313" key="3">
    <source>
        <dbReference type="Proteomes" id="UP001497453"/>
    </source>
</evidence>
<dbReference type="Pfam" id="PF12937">
    <property type="entry name" value="F-box-like"/>
    <property type="match status" value="1"/>
</dbReference>
<dbReference type="SUPFAM" id="SSF52047">
    <property type="entry name" value="RNI-like"/>
    <property type="match status" value="1"/>
</dbReference>
<evidence type="ECO:0000259" key="1">
    <source>
        <dbReference type="Pfam" id="PF12937"/>
    </source>
</evidence>
<feature type="domain" description="F-box" evidence="1">
    <location>
        <begin position="83"/>
        <end position="126"/>
    </location>
</feature>
<dbReference type="Proteomes" id="UP001497453">
    <property type="component" value="Chromosome 8"/>
</dbReference>
<dbReference type="InterPro" id="IPR032675">
    <property type="entry name" value="LRR_dom_sf"/>
</dbReference>
<gene>
    <name evidence="2" type="ORF">GFSPODELE1_LOCUS10148</name>
</gene>
<protein>
    <recommendedName>
        <fullName evidence="1">F-box domain-containing protein</fullName>
    </recommendedName>
</protein>
<evidence type="ECO:0000313" key="2">
    <source>
        <dbReference type="EMBL" id="CAL1715278.1"/>
    </source>
</evidence>
<reference evidence="3" key="1">
    <citation type="submission" date="2024-04" db="EMBL/GenBank/DDBJ databases">
        <authorList>
            <person name="Shaw F."/>
            <person name="Minotto A."/>
        </authorList>
    </citation>
    <scope>NUCLEOTIDE SEQUENCE [LARGE SCALE GENOMIC DNA]</scope>
</reference>
<dbReference type="SUPFAM" id="SSF81383">
    <property type="entry name" value="F-box domain"/>
    <property type="match status" value="1"/>
</dbReference>
<dbReference type="Gene3D" id="3.80.10.10">
    <property type="entry name" value="Ribonuclease Inhibitor"/>
    <property type="match status" value="1"/>
</dbReference>